<dbReference type="InterPro" id="IPR058939">
    <property type="entry name" value="Mtase_EDM2"/>
</dbReference>
<evidence type="ECO:0000256" key="3">
    <source>
        <dbReference type="ARBA" id="ARBA00022737"/>
    </source>
</evidence>
<comment type="caution">
    <text evidence="9">The sequence shown here is derived from an EMBL/GenBank/DDBJ whole genome shotgun (WGS) entry which is preliminary data.</text>
</comment>
<feature type="compositionally biased region" description="Basic and acidic residues" evidence="7">
    <location>
        <begin position="507"/>
        <end position="530"/>
    </location>
</feature>
<dbReference type="GO" id="GO:0006338">
    <property type="term" value="P:chromatin remodeling"/>
    <property type="evidence" value="ECO:0007669"/>
    <property type="project" value="UniProtKB-ARBA"/>
</dbReference>
<keyword evidence="3" id="KW-0677">Repeat</keyword>
<dbReference type="InterPro" id="IPR055197">
    <property type="entry name" value="PHDvar_NSD"/>
</dbReference>
<evidence type="ECO:0000256" key="7">
    <source>
        <dbReference type="SAM" id="MobiDB-lite"/>
    </source>
</evidence>
<dbReference type="GO" id="GO:0005634">
    <property type="term" value="C:nucleus"/>
    <property type="evidence" value="ECO:0007669"/>
    <property type="project" value="UniProtKB-SubCell"/>
</dbReference>
<dbReference type="InterPro" id="IPR001965">
    <property type="entry name" value="Znf_PHD"/>
</dbReference>
<dbReference type="CDD" id="cd15566">
    <property type="entry name" value="PHD3_NSD"/>
    <property type="match status" value="1"/>
</dbReference>
<dbReference type="CDD" id="cd15565">
    <property type="entry name" value="PHD2_NSD"/>
    <property type="match status" value="1"/>
</dbReference>
<dbReference type="InterPro" id="IPR022702">
    <property type="entry name" value="Cytosine_MeTrfase1_RFD"/>
</dbReference>
<evidence type="ECO:0000256" key="1">
    <source>
        <dbReference type="ARBA" id="ARBA00004123"/>
    </source>
</evidence>
<evidence type="ECO:0000256" key="5">
    <source>
        <dbReference type="ARBA" id="ARBA00022833"/>
    </source>
</evidence>
<keyword evidence="2" id="KW-0479">Metal-binding</keyword>
<comment type="subcellular location">
    <subcellularLocation>
        <location evidence="1">Nucleus</location>
    </subcellularLocation>
</comment>
<dbReference type="Proteomes" id="UP001281410">
    <property type="component" value="Unassembled WGS sequence"/>
</dbReference>
<keyword evidence="6" id="KW-0539">Nucleus</keyword>
<proteinExistence type="predicted"/>
<evidence type="ECO:0000256" key="4">
    <source>
        <dbReference type="ARBA" id="ARBA00022771"/>
    </source>
</evidence>
<feature type="region of interest" description="Disordered" evidence="7">
    <location>
        <begin position="431"/>
        <end position="468"/>
    </location>
</feature>
<dbReference type="SMART" id="SM00249">
    <property type="entry name" value="PHD"/>
    <property type="match status" value="3"/>
</dbReference>
<dbReference type="PANTHER" id="PTHR46235">
    <property type="entry name" value="PHD FINGER-CONTAINING PROTEIN DDB_G0268158"/>
    <property type="match status" value="1"/>
</dbReference>
<evidence type="ECO:0000256" key="2">
    <source>
        <dbReference type="ARBA" id="ARBA00022723"/>
    </source>
</evidence>
<dbReference type="AlphaFoldDB" id="A0AAD9ZLZ7"/>
<feature type="domain" description="Zinc finger PHD-type" evidence="8">
    <location>
        <begin position="347"/>
        <end position="412"/>
    </location>
</feature>
<dbReference type="InterPro" id="IPR055198">
    <property type="entry name" value="NSD_PHD"/>
</dbReference>
<dbReference type="Pfam" id="PF23004">
    <property type="entry name" value="PHDvar_NSD"/>
    <property type="match status" value="1"/>
</dbReference>
<dbReference type="PANTHER" id="PTHR46235:SF13">
    <property type="entry name" value="EDM2-LIKE PROTEIN1"/>
    <property type="match status" value="1"/>
</dbReference>
<feature type="domain" description="Zinc finger PHD-type" evidence="8">
    <location>
        <begin position="280"/>
        <end position="346"/>
    </location>
</feature>
<gene>
    <name evidence="9" type="ORF">Dsin_031753</name>
</gene>
<evidence type="ECO:0000313" key="10">
    <source>
        <dbReference type="Proteomes" id="UP001281410"/>
    </source>
</evidence>
<name>A0AAD9ZLZ7_9ROSI</name>
<dbReference type="Pfam" id="PF12047">
    <property type="entry name" value="DNMT1-RFD"/>
    <property type="match status" value="1"/>
</dbReference>
<feature type="compositionally biased region" description="Polar residues" evidence="7">
    <location>
        <begin position="451"/>
        <end position="464"/>
    </location>
</feature>
<dbReference type="Pfam" id="PF22908">
    <property type="entry name" value="PHD_NSD"/>
    <property type="match status" value="1"/>
</dbReference>
<dbReference type="EMBL" id="JANJYJ010000010">
    <property type="protein sequence ID" value="KAK3184467.1"/>
    <property type="molecule type" value="Genomic_DNA"/>
</dbReference>
<sequence length="877" mass="99791">MDFSDDEEGEIVTQCVSTYHLIDQNNNPISFAALPMKWKEDDEAVGGNLGIKVYLRGTTDDGLQSVHKQLIAWKFELSYPQPEIWVLSKNKNWIQLQNPRKSFRFIIRTILITVHWLHFALKNQKASGNAIKEYLRTSFGSDEVEPSEIDLFDHISLITEATKRDKDLLKSKFLVTFMKKIDKNMSYFHEDVQTIKKPKFIVDSDEDEDGRSEEEDSFGLCAICDDGGNVLFCEGRCLRSFHATIASGINYTCETLGYTQAQVDAVPTFMCKNCVHQQHQCFACGILGSSDKSSCQEVFPCVSATCGNFYHPGCIAKLLHPDNEYLGQQLQVKIAAGESFTCPVHKCFICKKSEDKNVDDLIFAMCRRCPKTYHRKCLPREIAFEITANNVQRAWSGLLPNKRILIYCLAHEIVGELATPVRNHLIFPGVEGKGKKQASRSRSAEEMVVTSKRSLASGSRTNKTVVKKQKPVETYSGVEGDVSTMKIKKGSSKQDLYSPKKPTISDPGRKSLKDSSDKNKPSPSLRDKSSLLKPESYVVKPKQRNIGGTKLKSIILDKPTRKRMNSSQPLVDAEMEKSILTLMEDCNSTIDEEEFMKRRSPPTTHTCRSKYALNKAFTLGFVAGSVKATKTALQMMEEGYTVEEAKTVCEPGTLNQIFQWKRRLDVYLAPFLHGPRYTSFGRHFTDREKLKEIVARLHRYVQSGDSVVDFCCGANDFSCLMRDKLEKMGKSCSFRNYDIFPPKDDFSFEQRDWMTVKPEELPDGSQLIMGLNPPFGVKAWLANKFINHALTFKPKLIVLIVPKETKRLDEKADYDLIWEDDELLSGKSFYLPGSVDIHDNQIEQWNVKPPPLSLWSRSDWTYRHKEIAQEHDHSFHC</sequence>
<keyword evidence="5" id="KW-0862">Zinc</keyword>
<reference evidence="9" key="1">
    <citation type="journal article" date="2023" name="Plant J.">
        <title>Genome sequences and population genomics provide insights into the demographic history, inbreeding, and mutation load of two 'living fossil' tree species of Dipteronia.</title>
        <authorList>
            <person name="Feng Y."/>
            <person name="Comes H.P."/>
            <person name="Chen J."/>
            <person name="Zhu S."/>
            <person name="Lu R."/>
            <person name="Zhang X."/>
            <person name="Li P."/>
            <person name="Qiu J."/>
            <person name="Olsen K.M."/>
            <person name="Qiu Y."/>
        </authorList>
    </citation>
    <scope>NUCLEOTIDE SEQUENCE</scope>
    <source>
        <strain evidence="9">NBL</strain>
    </source>
</reference>
<accession>A0AAD9ZLZ7</accession>
<dbReference type="Pfam" id="PF26055">
    <property type="entry name" value="Mtase_EDM2"/>
    <property type="match status" value="1"/>
</dbReference>
<organism evidence="9 10">
    <name type="scientific">Dipteronia sinensis</name>
    <dbReference type="NCBI Taxonomy" id="43782"/>
    <lineage>
        <taxon>Eukaryota</taxon>
        <taxon>Viridiplantae</taxon>
        <taxon>Streptophyta</taxon>
        <taxon>Embryophyta</taxon>
        <taxon>Tracheophyta</taxon>
        <taxon>Spermatophyta</taxon>
        <taxon>Magnoliopsida</taxon>
        <taxon>eudicotyledons</taxon>
        <taxon>Gunneridae</taxon>
        <taxon>Pentapetalae</taxon>
        <taxon>rosids</taxon>
        <taxon>malvids</taxon>
        <taxon>Sapindales</taxon>
        <taxon>Sapindaceae</taxon>
        <taxon>Hippocastanoideae</taxon>
        <taxon>Acereae</taxon>
        <taxon>Dipteronia</taxon>
    </lineage>
</organism>
<dbReference type="Gene3D" id="3.30.40.10">
    <property type="entry name" value="Zinc/RING finger domain, C3HC4 (zinc finger)"/>
    <property type="match status" value="2"/>
</dbReference>
<feature type="domain" description="Zinc finger PHD-type" evidence="8">
    <location>
        <begin position="220"/>
        <end position="275"/>
    </location>
</feature>
<dbReference type="InterPro" id="IPR013083">
    <property type="entry name" value="Znf_RING/FYVE/PHD"/>
</dbReference>
<dbReference type="GO" id="GO:0008270">
    <property type="term" value="F:zinc ion binding"/>
    <property type="evidence" value="ECO:0007669"/>
    <property type="project" value="UniProtKB-KW"/>
</dbReference>
<protein>
    <recommendedName>
        <fullName evidence="8">Zinc finger PHD-type domain-containing protein</fullName>
    </recommendedName>
</protein>
<feature type="region of interest" description="Disordered" evidence="7">
    <location>
        <begin position="485"/>
        <end position="543"/>
    </location>
</feature>
<evidence type="ECO:0000256" key="6">
    <source>
        <dbReference type="ARBA" id="ARBA00023242"/>
    </source>
</evidence>
<keyword evidence="10" id="KW-1185">Reference proteome</keyword>
<evidence type="ECO:0000259" key="8">
    <source>
        <dbReference type="SMART" id="SM00249"/>
    </source>
</evidence>
<keyword evidence="4" id="KW-0863">Zinc-finger</keyword>
<evidence type="ECO:0000313" key="9">
    <source>
        <dbReference type="EMBL" id="KAK3184467.1"/>
    </source>
</evidence>